<organism evidence="2 3">
    <name type="scientific">Mycobacterium senriense</name>
    <dbReference type="NCBI Taxonomy" id="2775496"/>
    <lineage>
        <taxon>Bacteria</taxon>
        <taxon>Bacillati</taxon>
        <taxon>Actinomycetota</taxon>
        <taxon>Actinomycetes</taxon>
        <taxon>Mycobacteriales</taxon>
        <taxon>Mycobacteriaceae</taxon>
        <taxon>Mycobacterium</taxon>
        <taxon>Mycobacterium avium complex (MAC)</taxon>
    </lineage>
</organism>
<sequence>MVASHAAIALINDEWIRQFKAALATRDVIGQAKGMMMERFDVDAPRAIAILKAISQQTNTPVRDLAGEIVESLSKHHEPS</sequence>
<proteinExistence type="predicted"/>
<evidence type="ECO:0000259" key="1">
    <source>
        <dbReference type="PROSITE" id="PS50921"/>
    </source>
</evidence>
<gene>
    <name evidence="2" type="ORF">MTY59_50660</name>
</gene>
<reference evidence="2 3" key="1">
    <citation type="submission" date="2021-07" db="EMBL/GenBank/DDBJ databases">
        <title>Complete genome sequence of nontuberculous Mycobacterium sp. TY59.</title>
        <authorList>
            <person name="Fukushima K."/>
        </authorList>
    </citation>
    <scope>NUCLEOTIDE SEQUENCE [LARGE SCALE GENOMIC DNA]</scope>
    <source>
        <strain evidence="2 3">TY59</strain>
    </source>
</reference>
<dbReference type="PROSITE" id="PS50921">
    <property type="entry name" value="ANTAR"/>
    <property type="match status" value="1"/>
</dbReference>
<keyword evidence="3" id="KW-1185">Reference proteome</keyword>
<dbReference type="InterPro" id="IPR036388">
    <property type="entry name" value="WH-like_DNA-bd_sf"/>
</dbReference>
<dbReference type="Gene3D" id="1.10.10.10">
    <property type="entry name" value="Winged helix-like DNA-binding domain superfamily/Winged helix DNA-binding domain"/>
    <property type="match status" value="1"/>
</dbReference>
<dbReference type="SUPFAM" id="SSF52172">
    <property type="entry name" value="CheY-like"/>
    <property type="match status" value="1"/>
</dbReference>
<dbReference type="InterPro" id="IPR005561">
    <property type="entry name" value="ANTAR"/>
</dbReference>
<dbReference type="Pfam" id="PF03861">
    <property type="entry name" value="ANTAR"/>
    <property type="match status" value="1"/>
</dbReference>
<dbReference type="EMBL" id="AP024828">
    <property type="protein sequence ID" value="BCZ25211.1"/>
    <property type="molecule type" value="Genomic_DNA"/>
</dbReference>
<dbReference type="Proteomes" id="UP000826012">
    <property type="component" value="Chromosome"/>
</dbReference>
<dbReference type="SMART" id="SM01012">
    <property type="entry name" value="ANTAR"/>
    <property type="match status" value="1"/>
</dbReference>
<name>A0ABM7SXC7_9MYCO</name>
<dbReference type="RefSeq" id="WP_221043553.1">
    <property type="nucleotide sequence ID" value="NZ_AP024828.1"/>
</dbReference>
<dbReference type="InterPro" id="IPR011006">
    <property type="entry name" value="CheY-like_superfamily"/>
</dbReference>
<evidence type="ECO:0000313" key="3">
    <source>
        <dbReference type="Proteomes" id="UP000826012"/>
    </source>
</evidence>
<feature type="domain" description="ANTAR" evidence="1">
    <location>
        <begin position="9"/>
        <end position="70"/>
    </location>
</feature>
<protein>
    <recommendedName>
        <fullName evidence="1">ANTAR domain-containing protein</fullName>
    </recommendedName>
</protein>
<accession>A0ABM7SXC7</accession>
<evidence type="ECO:0000313" key="2">
    <source>
        <dbReference type="EMBL" id="BCZ25211.1"/>
    </source>
</evidence>